<gene>
    <name evidence="1" type="ORF">IDJ75_00965</name>
</gene>
<dbReference type="EMBL" id="JACWMW010000001">
    <property type="protein sequence ID" value="MBD1383833.1"/>
    <property type="molecule type" value="Genomic_DNA"/>
</dbReference>
<sequence length="307" mass="35150">MRKLFLILAIGLVSCKQNIDKTKKNTDHSVAEKKFQSDTSPYISFPYNVEVFDWKSFEKQNNELKNRFMQSPPAELKDAYEYYKGESSSMADLQKALHIYDIDADGTDDIIFEGQSGGEPLETALILNTKQGLKVVFNTLQTVKGITLDKDKRISKLYIKDPGCCAEYIEFNKVYDVIYTTGQPKVKLQYLSANHVSTYFPEKYLSRPINFEVLNDNYKLRIKPIVDDKSQMTLDGEPHNGNDVALLKKGTQGKAFATTTDQTGREWWLVQIDPKFTVNKGFFHESEDSTLRACKIGWISSRFIKKL</sequence>
<dbReference type="PROSITE" id="PS51257">
    <property type="entry name" value="PROKAR_LIPOPROTEIN"/>
    <property type="match status" value="1"/>
</dbReference>
<dbReference type="RefSeq" id="WP_191173749.1">
    <property type="nucleotide sequence ID" value="NZ_JACWMW010000001.1"/>
</dbReference>
<evidence type="ECO:0008006" key="3">
    <source>
        <dbReference type="Google" id="ProtNLM"/>
    </source>
</evidence>
<dbReference type="Proteomes" id="UP000618754">
    <property type="component" value="Unassembled WGS sequence"/>
</dbReference>
<accession>A0ABR7WZS5</accession>
<name>A0ABR7WZS5_9SPHI</name>
<organism evidence="1 2">
    <name type="scientific">Mucilaginibacter rigui</name>
    <dbReference type="NCBI Taxonomy" id="534635"/>
    <lineage>
        <taxon>Bacteria</taxon>
        <taxon>Pseudomonadati</taxon>
        <taxon>Bacteroidota</taxon>
        <taxon>Sphingobacteriia</taxon>
        <taxon>Sphingobacteriales</taxon>
        <taxon>Sphingobacteriaceae</taxon>
        <taxon>Mucilaginibacter</taxon>
    </lineage>
</organism>
<evidence type="ECO:0000313" key="1">
    <source>
        <dbReference type="EMBL" id="MBD1383833.1"/>
    </source>
</evidence>
<proteinExistence type="predicted"/>
<keyword evidence="2" id="KW-1185">Reference proteome</keyword>
<comment type="caution">
    <text evidence="1">The sequence shown here is derived from an EMBL/GenBank/DDBJ whole genome shotgun (WGS) entry which is preliminary data.</text>
</comment>
<reference evidence="1 2" key="1">
    <citation type="submission" date="2020-09" db="EMBL/GenBank/DDBJ databases">
        <title>Novel species of Mucilaginibacter isolated from a glacier on the Tibetan Plateau.</title>
        <authorList>
            <person name="Liu Q."/>
            <person name="Xin Y.-H."/>
        </authorList>
    </citation>
    <scope>NUCLEOTIDE SEQUENCE [LARGE SCALE GENOMIC DNA]</scope>
    <source>
        <strain evidence="1 2">CGMCC 1.13878</strain>
    </source>
</reference>
<protein>
    <recommendedName>
        <fullName evidence="3">VCBS repeat-containing protein</fullName>
    </recommendedName>
</protein>
<evidence type="ECO:0000313" key="2">
    <source>
        <dbReference type="Proteomes" id="UP000618754"/>
    </source>
</evidence>